<evidence type="ECO:0008006" key="4">
    <source>
        <dbReference type="Google" id="ProtNLM"/>
    </source>
</evidence>
<name>A0ABU1QYS9_9BACT</name>
<feature type="signal peptide" evidence="1">
    <location>
        <begin position="1"/>
        <end position="18"/>
    </location>
</feature>
<accession>A0ABU1QYS9</accession>
<protein>
    <recommendedName>
        <fullName evidence="4">Outer membrane protein beta-barrel domain-containing protein</fullName>
    </recommendedName>
</protein>
<evidence type="ECO:0000313" key="3">
    <source>
        <dbReference type="Proteomes" id="UP001264980"/>
    </source>
</evidence>
<organism evidence="2 3">
    <name type="scientific">Dyadobacter fermentans</name>
    <dbReference type="NCBI Taxonomy" id="94254"/>
    <lineage>
        <taxon>Bacteria</taxon>
        <taxon>Pseudomonadati</taxon>
        <taxon>Bacteroidota</taxon>
        <taxon>Cytophagia</taxon>
        <taxon>Cytophagales</taxon>
        <taxon>Spirosomataceae</taxon>
        <taxon>Dyadobacter</taxon>
    </lineage>
</organism>
<keyword evidence="3" id="KW-1185">Reference proteome</keyword>
<proteinExistence type="predicted"/>
<keyword evidence="1" id="KW-0732">Signal</keyword>
<dbReference type="Proteomes" id="UP001264980">
    <property type="component" value="Unassembled WGS sequence"/>
</dbReference>
<reference evidence="2 3" key="1">
    <citation type="submission" date="2023-07" db="EMBL/GenBank/DDBJ databases">
        <title>Sorghum-associated microbial communities from plants grown in Nebraska, USA.</title>
        <authorList>
            <person name="Schachtman D."/>
        </authorList>
    </citation>
    <scope>NUCLEOTIDE SEQUENCE [LARGE SCALE GENOMIC DNA]</scope>
    <source>
        <strain evidence="2 3">BE57</strain>
    </source>
</reference>
<sequence length="228" mass="25789">MKKFLLLCLLMPSVMGNAQVVKNWNLGVSGSTGRSYYNRKYYDQPDLPPGRIAKLKSNYLWGGAIWAEKYLNRHVAAIGELRYTEIDVPNNTLCECSYTGAAILQDEKHYWGSVGVGLRYYLNPKSPVSLFFDAKADADWLIVAKEKINNKTYNRWNAMGYSQLAPSLSFGLGSKWKRLAVSFGVYSNVARTMVRDVGVHNKVHYGMKTGLMSRGFFAKTSITVFRLR</sequence>
<dbReference type="RefSeq" id="WP_309985005.1">
    <property type="nucleotide sequence ID" value="NZ_JAVDTI010000003.1"/>
</dbReference>
<dbReference type="EMBL" id="JAVDTI010000003">
    <property type="protein sequence ID" value="MDR6806314.1"/>
    <property type="molecule type" value="Genomic_DNA"/>
</dbReference>
<evidence type="ECO:0000256" key="1">
    <source>
        <dbReference type="SAM" id="SignalP"/>
    </source>
</evidence>
<gene>
    <name evidence="2" type="ORF">J2W84_003362</name>
</gene>
<evidence type="ECO:0000313" key="2">
    <source>
        <dbReference type="EMBL" id="MDR6806314.1"/>
    </source>
</evidence>
<comment type="caution">
    <text evidence="2">The sequence shown here is derived from an EMBL/GenBank/DDBJ whole genome shotgun (WGS) entry which is preliminary data.</text>
</comment>
<feature type="chain" id="PRO_5046904121" description="Outer membrane protein beta-barrel domain-containing protein" evidence="1">
    <location>
        <begin position="19"/>
        <end position="228"/>
    </location>
</feature>